<evidence type="ECO:0000259" key="5">
    <source>
        <dbReference type="PROSITE" id="PS50070"/>
    </source>
</evidence>
<dbReference type="InterPro" id="IPR035976">
    <property type="entry name" value="Sushi/SCR/CCP_sf"/>
</dbReference>
<sequence length="799" mass="89696">MTEGDGVLTCDSAGKWIGQLPTCDLNCGRAPLSPGTVWSADITNQALVTLTADTGLEVAEAYYRCKSQLSDTDLYQDNKVVCDRVNGQWKNPANIFCKNESYLPYDSWVPRSSLLEETSTSLMGLTSSNETSSAEYALIDYLTRECYEMLNTDAFAELLLPFLPRGRDYELTSVELRLQTVHSNDECVEKSSHWFGINYVGTTNVTTSNLTCQAWAETSPHNHQFTTENLFPDASLSDVKNYCRNPYNKGTYEEKPWCYTIDPGVEWDYCDIPGCHKYKVQVTVENATDGGTDQMCGESEFYTSDILKNWTISCPQAPTGPFGTELKITANASQPLFLCELKPNGVDTISGCGEPPHRRGWELVSLDGHSLGDRANYTCARGFYYKRGSKMAKCTRSRLWSGPFLECSDETNLALDDTPLRDNNFETCTTISVGSSRDIWLSNMMEVSEVVLTLEGRQGPTSSSANAPDLHAIIHDGTSRRLYKDDTDEGYLFKSPFQPITNQLKISVTSDLNICEIAVFGRNSSQTLECTMQISGGADYKGNLSVTEDGHQCIPWTEHNRITDFEFGDGNSSYVQNFCRNPFDKRDGGFYSGSKPICFYRDHMGDIQKDYCEVLFCDAGCRNDQAGVSYQGELHHIGTDLMTSCEQWNTGDHRFVRKVDFAGETTNHNGCRNPGRSQERAWCITSSSDLPVSYSYCNIPECPKSAEIQWVINVDLNNQTQIDEFYSLHSKNFRECICTDKDHRSYAQPQLFHKLAHNFCDSYAGDFKSLMCHHIPPANETSLYGDGAKWSRVFITCRK</sequence>
<dbReference type="Pfam" id="PF00084">
    <property type="entry name" value="Sushi"/>
    <property type="match status" value="1"/>
</dbReference>
<accession>A0AAV4H6H0</accession>
<dbReference type="PANTHER" id="PTHR24261">
    <property type="entry name" value="PLASMINOGEN-RELATED"/>
    <property type="match status" value="1"/>
</dbReference>
<evidence type="ECO:0000256" key="4">
    <source>
        <dbReference type="PROSITE-ProRule" id="PRU00302"/>
    </source>
</evidence>
<dbReference type="SMART" id="SM00032">
    <property type="entry name" value="CCP"/>
    <property type="match status" value="1"/>
</dbReference>
<protein>
    <submittedName>
        <fullName evidence="8">Receptor protein-tyrosine kinase</fullName>
    </submittedName>
</protein>
<dbReference type="PRINTS" id="PR00018">
    <property type="entry name" value="KRINGLE"/>
</dbReference>
<dbReference type="InterPro" id="IPR038178">
    <property type="entry name" value="Kringle_sf"/>
</dbReference>
<dbReference type="SUPFAM" id="SSF57535">
    <property type="entry name" value="Complement control module/SCR domain"/>
    <property type="match status" value="1"/>
</dbReference>
<organism evidence="8 9">
    <name type="scientific">Elysia marginata</name>
    <dbReference type="NCBI Taxonomy" id="1093978"/>
    <lineage>
        <taxon>Eukaryota</taxon>
        <taxon>Metazoa</taxon>
        <taxon>Spiralia</taxon>
        <taxon>Lophotrochozoa</taxon>
        <taxon>Mollusca</taxon>
        <taxon>Gastropoda</taxon>
        <taxon>Heterobranchia</taxon>
        <taxon>Euthyneura</taxon>
        <taxon>Panpulmonata</taxon>
        <taxon>Sacoglossa</taxon>
        <taxon>Placobranchoidea</taxon>
        <taxon>Plakobranchidae</taxon>
        <taxon>Elysia</taxon>
    </lineage>
</organism>
<feature type="domain" description="Ig-like" evidence="6">
    <location>
        <begin position="1"/>
        <end position="81"/>
    </location>
</feature>
<comment type="caution">
    <text evidence="3">Lacks conserved residue(s) required for the propagation of feature annotation.</text>
</comment>
<evidence type="ECO:0000313" key="9">
    <source>
        <dbReference type="Proteomes" id="UP000762676"/>
    </source>
</evidence>
<dbReference type="Gene3D" id="2.40.20.10">
    <property type="entry name" value="Plasminogen Kringle 4"/>
    <property type="match status" value="3"/>
</dbReference>
<evidence type="ECO:0000256" key="1">
    <source>
        <dbReference type="ARBA" id="ARBA00022572"/>
    </source>
</evidence>
<feature type="domain" description="Sushi" evidence="7">
    <location>
        <begin position="1"/>
        <end position="25"/>
    </location>
</feature>
<keyword evidence="2" id="KW-1015">Disulfide bond</keyword>
<evidence type="ECO:0000313" key="8">
    <source>
        <dbReference type="EMBL" id="GFR92241.1"/>
    </source>
</evidence>
<dbReference type="SMART" id="SM00130">
    <property type="entry name" value="KR"/>
    <property type="match status" value="3"/>
</dbReference>
<reference evidence="8 9" key="1">
    <citation type="journal article" date="2021" name="Elife">
        <title>Chloroplast acquisition without the gene transfer in kleptoplastic sea slugs, Plakobranchus ocellatus.</title>
        <authorList>
            <person name="Maeda T."/>
            <person name="Takahashi S."/>
            <person name="Yoshida T."/>
            <person name="Shimamura S."/>
            <person name="Takaki Y."/>
            <person name="Nagai Y."/>
            <person name="Toyoda A."/>
            <person name="Suzuki Y."/>
            <person name="Arimoto A."/>
            <person name="Ishii H."/>
            <person name="Satoh N."/>
            <person name="Nishiyama T."/>
            <person name="Hasebe M."/>
            <person name="Maruyama T."/>
            <person name="Minagawa J."/>
            <person name="Obokata J."/>
            <person name="Shigenobu S."/>
        </authorList>
    </citation>
    <scope>NUCLEOTIDE SEQUENCE [LARGE SCALE GENOMIC DNA]</scope>
</reference>
<evidence type="ECO:0000256" key="2">
    <source>
        <dbReference type="ARBA" id="ARBA00023157"/>
    </source>
</evidence>
<gene>
    <name evidence="8" type="ORF">ElyMa_004348000</name>
</gene>
<dbReference type="InterPro" id="IPR007110">
    <property type="entry name" value="Ig-like_dom"/>
</dbReference>
<keyword evidence="4" id="KW-0768">Sushi</keyword>
<dbReference type="InterPro" id="IPR000001">
    <property type="entry name" value="Kringle"/>
</dbReference>
<dbReference type="CDD" id="cd00108">
    <property type="entry name" value="KR"/>
    <property type="match status" value="1"/>
</dbReference>
<keyword evidence="8" id="KW-0808">Transferase</keyword>
<keyword evidence="8" id="KW-0418">Kinase</keyword>
<dbReference type="Pfam" id="PF00051">
    <property type="entry name" value="Kringle"/>
    <property type="match status" value="1"/>
</dbReference>
<dbReference type="GO" id="GO:0004713">
    <property type="term" value="F:protein tyrosine kinase activity"/>
    <property type="evidence" value="ECO:0007669"/>
    <property type="project" value="UniProtKB-KW"/>
</dbReference>
<dbReference type="Proteomes" id="UP000762676">
    <property type="component" value="Unassembled WGS sequence"/>
</dbReference>
<keyword evidence="1 3" id="KW-0420">Kringle</keyword>
<dbReference type="InterPro" id="IPR050759">
    <property type="entry name" value="Serine_protease_kringle"/>
</dbReference>
<dbReference type="AlphaFoldDB" id="A0AAV4H6H0"/>
<keyword evidence="8" id="KW-0829">Tyrosine-protein kinase</keyword>
<dbReference type="PROSITE" id="PS50835">
    <property type="entry name" value="IG_LIKE"/>
    <property type="match status" value="1"/>
</dbReference>
<feature type="domain" description="Kringle" evidence="5">
    <location>
        <begin position="537"/>
        <end position="617"/>
    </location>
</feature>
<dbReference type="PANTHER" id="PTHR24261:SF7">
    <property type="entry name" value="KRINGLE DOMAIN-CONTAINING PROTEIN"/>
    <property type="match status" value="1"/>
</dbReference>
<keyword evidence="9" id="KW-1185">Reference proteome</keyword>
<proteinExistence type="predicted"/>
<dbReference type="PROSITE" id="PS50070">
    <property type="entry name" value="KRINGLE_2"/>
    <property type="match status" value="3"/>
</dbReference>
<feature type="domain" description="Kringle" evidence="5">
    <location>
        <begin position="644"/>
        <end position="702"/>
    </location>
</feature>
<dbReference type="InterPro" id="IPR013806">
    <property type="entry name" value="Kringle-like"/>
</dbReference>
<evidence type="ECO:0000256" key="3">
    <source>
        <dbReference type="PROSITE-ProRule" id="PRU00121"/>
    </source>
</evidence>
<dbReference type="Gene3D" id="2.10.70.10">
    <property type="entry name" value="Complement Module, domain 1"/>
    <property type="match status" value="1"/>
</dbReference>
<dbReference type="CDD" id="cd00033">
    <property type="entry name" value="CCP"/>
    <property type="match status" value="1"/>
</dbReference>
<feature type="domain" description="Kringle" evidence="5">
    <location>
        <begin position="196"/>
        <end position="275"/>
    </location>
</feature>
<comment type="caution">
    <text evidence="8">The sequence shown here is derived from an EMBL/GenBank/DDBJ whole genome shotgun (WGS) entry which is preliminary data.</text>
</comment>
<dbReference type="EMBL" id="BMAT01008772">
    <property type="protein sequence ID" value="GFR92241.1"/>
    <property type="molecule type" value="Genomic_DNA"/>
</dbReference>
<feature type="domain" description="Sushi" evidence="7">
    <location>
        <begin position="350"/>
        <end position="409"/>
    </location>
</feature>
<dbReference type="InterPro" id="IPR000436">
    <property type="entry name" value="Sushi_SCR_CCP_dom"/>
</dbReference>
<name>A0AAV4H6H0_9GAST</name>
<dbReference type="SUPFAM" id="SSF57440">
    <property type="entry name" value="Kringle-like"/>
    <property type="match status" value="3"/>
</dbReference>
<keyword evidence="8" id="KW-0675">Receptor</keyword>
<dbReference type="PROSITE" id="PS50923">
    <property type="entry name" value="SUSHI"/>
    <property type="match status" value="2"/>
</dbReference>
<evidence type="ECO:0000259" key="6">
    <source>
        <dbReference type="PROSITE" id="PS50835"/>
    </source>
</evidence>
<evidence type="ECO:0000259" key="7">
    <source>
        <dbReference type="PROSITE" id="PS50923"/>
    </source>
</evidence>